<dbReference type="AlphaFoldDB" id="A0A841T9W9"/>
<dbReference type="RefSeq" id="WP_185179570.1">
    <property type="nucleotide sequence ID" value="NZ_CBCSEP010000010.1"/>
</dbReference>
<reference evidence="1 2" key="1">
    <citation type="submission" date="2020-08" db="EMBL/GenBank/DDBJ databases">
        <title>Cohnella phylogeny.</title>
        <authorList>
            <person name="Dunlap C."/>
        </authorList>
    </citation>
    <scope>NUCLEOTIDE SEQUENCE [LARGE SCALE GENOMIC DNA]</scope>
    <source>
        <strain evidence="1 2">DSM 103658</strain>
    </source>
</reference>
<accession>A0A841T9W9</accession>
<comment type="caution">
    <text evidence="1">The sequence shown here is derived from an EMBL/GenBank/DDBJ whole genome shotgun (WGS) entry which is preliminary data.</text>
</comment>
<evidence type="ECO:0000313" key="2">
    <source>
        <dbReference type="Proteomes" id="UP000574133"/>
    </source>
</evidence>
<evidence type="ECO:0000313" key="1">
    <source>
        <dbReference type="EMBL" id="MBB6678303.1"/>
    </source>
</evidence>
<organism evidence="1 2">
    <name type="scientific">Cohnella lubricantis</name>
    <dbReference type="NCBI Taxonomy" id="2163172"/>
    <lineage>
        <taxon>Bacteria</taxon>
        <taxon>Bacillati</taxon>
        <taxon>Bacillota</taxon>
        <taxon>Bacilli</taxon>
        <taxon>Bacillales</taxon>
        <taxon>Paenibacillaceae</taxon>
        <taxon>Cohnella</taxon>
    </lineage>
</organism>
<dbReference type="Proteomes" id="UP000574133">
    <property type="component" value="Unassembled WGS sequence"/>
</dbReference>
<sequence length="78" mass="8083">MLCPACNALASLDPLCAKCGANASDEGRTADYYGPYAPYGLSAGQGADLENNGRYCLHTAGCPQCGETFPVAVPLWPL</sequence>
<protein>
    <submittedName>
        <fullName evidence="1">Uncharacterized protein</fullName>
    </submittedName>
</protein>
<dbReference type="EMBL" id="JACJVN010000053">
    <property type="protein sequence ID" value="MBB6678303.1"/>
    <property type="molecule type" value="Genomic_DNA"/>
</dbReference>
<gene>
    <name evidence="1" type="ORF">H4Q31_13425</name>
</gene>
<proteinExistence type="predicted"/>
<keyword evidence="2" id="KW-1185">Reference proteome</keyword>
<name>A0A841T9W9_9BACL</name>